<dbReference type="InterPro" id="IPR050879">
    <property type="entry name" value="Acyltransferase_3"/>
</dbReference>
<dbReference type="PANTHER" id="PTHR23028">
    <property type="entry name" value="ACETYLTRANSFERASE"/>
    <property type="match status" value="1"/>
</dbReference>
<dbReference type="InterPro" id="IPR002656">
    <property type="entry name" value="Acyl_transf_3_dom"/>
</dbReference>
<feature type="transmembrane region" description="Helical" evidence="2">
    <location>
        <begin position="152"/>
        <end position="182"/>
    </location>
</feature>
<dbReference type="AlphaFoldDB" id="A0A3N1H9Y5"/>
<keyword evidence="2" id="KW-0812">Transmembrane</keyword>
<feature type="transmembrane region" description="Helical" evidence="2">
    <location>
        <begin position="310"/>
        <end position="325"/>
    </location>
</feature>
<feature type="transmembrane region" description="Helical" evidence="2">
    <location>
        <begin position="273"/>
        <end position="290"/>
    </location>
</feature>
<evidence type="ECO:0000256" key="2">
    <source>
        <dbReference type="SAM" id="Phobius"/>
    </source>
</evidence>
<name>A0A3N1H9Y5_9PSEU</name>
<feature type="compositionally biased region" description="Polar residues" evidence="1">
    <location>
        <begin position="513"/>
        <end position="529"/>
    </location>
</feature>
<dbReference type="Proteomes" id="UP000268727">
    <property type="component" value="Unassembled WGS sequence"/>
</dbReference>
<keyword evidence="2" id="KW-0472">Membrane</keyword>
<keyword evidence="2" id="KW-1133">Transmembrane helix</keyword>
<feature type="compositionally biased region" description="Pro residues" evidence="1">
    <location>
        <begin position="431"/>
        <end position="465"/>
    </location>
</feature>
<feature type="transmembrane region" description="Helical" evidence="2">
    <location>
        <begin position="107"/>
        <end position="132"/>
    </location>
</feature>
<feature type="compositionally biased region" description="Acidic residues" evidence="1">
    <location>
        <begin position="372"/>
        <end position="412"/>
    </location>
</feature>
<evidence type="ECO:0000256" key="1">
    <source>
        <dbReference type="SAM" id="MobiDB-lite"/>
    </source>
</evidence>
<feature type="transmembrane region" description="Helical" evidence="2">
    <location>
        <begin position="242"/>
        <end position="261"/>
    </location>
</feature>
<organism evidence="4 5">
    <name type="scientific">Saccharothrix texasensis</name>
    <dbReference type="NCBI Taxonomy" id="103734"/>
    <lineage>
        <taxon>Bacteria</taxon>
        <taxon>Bacillati</taxon>
        <taxon>Actinomycetota</taxon>
        <taxon>Actinomycetes</taxon>
        <taxon>Pseudonocardiales</taxon>
        <taxon>Pseudonocardiaceae</taxon>
        <taxon>Saccharothrix</taxon>
    </lineage>
</organism>
<accession>A0A3N1H9Y5</accession>
<feature type="region of interest" description="Disordered" evidence="1">
    <location>
        <begin position="361"/>
        <end position="612"/>
    </location>
</feature>
<feature type="transmembrane region" description="Helical" evidence="2">
    <location>
        <begin position="189"/>
        <end position="208"/>
    </location>
</feature>
<evidence type="ECO:0000313" key="5">
    <source>
        <dbReference type="Proteomes" id="UP000268727"/>
    </source>
</evidence>
<dbReference type="GO" id="GO:0000271">
    <property type="term" value="P:polysaccharide biosynthetic process"/>
    <property type="evidence" value="ECO:0007669"/>
    <property type="project" value="TreeGrafter"/>
</dbReference>
<evidence type="ECO:0000313" key="4">
    <source>
        <dbReference type="EMBL" id="ROP39261.1"/>
    </source>
</evidence>
<dbReference type="GO" id="GO:0016747">
    <property type="term" value="F:acyltransferase activity, transferring groups other than amino-acyl groups"/>
    <property type="evidence" value="ECO:0007669"/>
    <property type="project" value="InterPro"/>
</dbReference>
<comment type="caution">
    <text evidence="4">The sequence shown here is derived from an EMBL/GenBank/DDBJ whole genome shotgun (WGS) entry which is preliminary data.</text>
</comment>
<protein>
    <submittedName>
        <fullName evidence="4">Peptidoglycan/LPS O-acetylase OafA/YrhL</fullName>
    </submittedName>
</protein>
<feature type="transmembrane region" description="Helical" evidence="2">
    <location>
        <begin position="214"/>
        <end position="235"/>
    </location>
</feature>
<feature type="transmembrane region" description="Helical" evidence="2">
    <location>
        <begin position="74"/>
        <end position="95"/>
    </location>
</feature>
<feature type="transmembrane region" description="Helical" evidence="2">
    <location>
        <begin position="331"/>
        <end position="353"/>
    </location>
</feature>
<dbReference type="GO" id="GO:0016020">
    <property type="term" value="C:membrane"/>
    <property type="evidence" value="ECO:0007669"/>
    <property type="project" value="TreeGrafter"/>
</dbReference>
<feature type="compositionally biased region" description="Pro residues" evidence="1">
    <location>
        <begin position="556"/>
        <end position="574"/>
    </location>
</feature>
<reference evidence="4 5" key="1">
    <citation type="submission" date="2018-11" db="EMBL/GenBank/DDBJ databases">
        <title>Sequencing the genomes of 1000 actinobacteria strains.</title>
        <authorList>
            <person name="Klenk H.-P."/>
        </authorList>
    </citation>
    <scope>NUCLEOTIDE SEQUENCE [LARGE SCALE GENOMIC DNA]</scope>
    <source>
        <strain evidence="4 5">DSM 44231</strain>
    </source>
</reference>
<proteinExistence type="predicted"/>
<evidence type="ECO:0000259" key="3">
    <source>
        <dbReference type="Pfam" id="PF01757"/>
    </source>
</evidence>
<keyword evidence="5" id="KW-1185">Reference proteome</keyword>
<dbReference type="Pfam" id="PF01757">
    <property type="entry name" value="Acyl_transf_3"/>
    <property type="match status" value="1"/>
</dbReference>
<dbReference type="EMBL" id="RJKM01000001">
    <property type="protein sequence ID" value="ROP39261.1"/>
    <property type="molecule type" value="Genomic_DNA"/>
</dbReference>
<gene>
    <name evidence="4" type="ORF">EDD40_4641</name>
</gene>
<dbReference type="PANTHER" id="PTHR23028:SF53">
    <property type="entry name" value="ACYL_TRANSF_3 DOMAIN-CONTAINING PROTEIN"/>
    <property type="match status" value="1"/>
</dbReference>
<sequence length="629" mass="68539">MRRLGRGGPLDGQTAPPKVRIAFIDIGRGLAALLVFYSHIAEQWVAKREVGPTPGIDFIDALTSDPMHMGLQGIGQIAVPFFFLVSGFVVTPIALRQGQRRFGLNRLVRVYIPMTFVVLLTAVVILLGARTLIGAEEPTITWWTVVTNSLVINYLIVPQVVMVGVAWTLVVEVVFYLLLVALLPVMRRWTWLAIGVQLTFVFVVMMSAREFGASWALFAVNVSYLPIPIIGQIIWATTSKRVPLWLGGLYVGIAWSLYVLADFLKLGRLDTSYNLALAFALLFFMAGYFAESRLEERRIWIALSERSYSIYLLHGLVAFVALDLMRPAVPLLLAIPLAVALTFGVVELSYRYVEKPSHALARKLSRKPAPEPEPEPELEADEFEDDDLDEFEDEFDDVEDAEWPAESDEPDEPAPVRETPTEVLRPVRLRTPPPQRTPPRTPPQGNPPQGNPLQRTPPPRTPPRGLPVNGAPVNGAPVNGAPRQGVPAPGTPPRGLPVNGTPAPGTPPRGTPVNGSPVNGSPVNGSANGTPPRAPANGSPVPGTPPRGTPAQRTPVRPPPRPAPPRPAPPPPPVEDATQYLPAAVWPVEEPEADEAPPPRRRRLREDDGPAVTVASLLANHAKENGRHR</sequence>
<feature type="domain" description="Acyltransferase 3" evidence="3">
    <location>
        <begin position="22"/>
        <end position="345"/>
    </location>
</feature>
<dbReference type="RefSeq" id="WP_246037774.1">
    <property type="nucleotide sequence ID" value="NZ_RJKM01000001.1"/>
</dbReference>